<dbReference type="EMBL" id="JAVHNQ010000001">
    <property type="protein sequence ID" value="KAK6359915.1"/>
    <property type="molecule type" value="Genomic_DNA"/>
</dbReference>
<dbReference type="Pfam" id="PF08324">
    <property type="entry name" value="PUL"/>
    <property type="match status" value="1"/>
</dbReference>
<keyword evidence="4" id="KW-0677">Repeat</keyword>
<dbReference type="InterPro" id="IPR038122">
    <property type="entry name" value="PFU_sf"/>
</dbReference>
<evidence type="ECO:0000256" key="4">
    <source>
        <dbReference type="ARBA" id="ARBA00022737"/>
    </source>
</evidence>
<sequence length="837" mass="90381">MARDPPFKLSQTLVGHNEDVKGVIFVDENTIISCSRDATVRIWKPSEEKTDEPAAEGSSSAPPAGGDAMDTAADAPPQTESEPTAMETEATSTPAAAESAAPAPAIATVKQVAFADTINSNAQGFVNCVAYMKPDADHPEGLIISAGQESLIDVRPPGYLGPDAAYLLVGHSGNVCSLDVHGQTIISGSWDKTAIVWRNWEKQFVLEGHTAAVWAVIAVSDTEFITGCADGKIRWFRGNKMYRAVQAHNQPVRGLQKLHDPKDGDGAFISCGNDGIIKSWDANGSLLETVYAHDAYIYSVTVLPNGQWASCGEDRTLRVWRKSQCLQTISHPCISVWCVAACENGDLVTGASDGVLRVWSRDPERQADEETLKAYSEAVANTAIAEETTGGINKESLPGMSALGRPGKHDGEKIHINNNGNVEAYQWSARDTTWEQVGVIAAAVSSGRKIMHEGKEYDFVFDVDFEEGKPPIKLPYNASQNPWDAARIFLERNELPMTYLETTANFIVQNTKGTRIGTSQPQQPTGADPFGIESRYRPGDEFNTSAPEPLPPPKPPKLLPWKTYLDIATANLDAASKKILETNTKLLEAGDKEKSLNDEDLTHLKSLLGFLAKPSAPTSTSAKSSVAVTGGLSLLLKIVKEWDGVQKLAALDLLRVLARHSPAVPLYADDILSVLDQAGCFNPANMSHAVFGTRVFVNMFHYAEGLKYVTDRADEIIGKVLGAATGNGNRLLNISVDTLLLNYSVYFTKAKDGEEQAVKLLEGVVERVKTSSDPEALYRAMMTLGNLLTTGKLAVSAAKEVYGAKAVVGEAVKKVDSTKEKRTVEVGVEIELLLVEK</sequence>
<dbReference type="GO" id="GO:0005737">
    <property type="term" value="C:cytoplasm"/>
    <property type="evidence" value="ECO:0007669"/>
    <property type="project" value="UniProtKB-SubCell"/>
</dbReference>
<dbReference type="InterPro" id="IPR036322">
    <property type="entry name" value="WD40_repeat_dom_sf"/>
</dbReference>
<dbReference type="PROSITE" id="PS51396">
    <property type="entry name" value="PUL"/>
    <property type="match status" value="1"/>
</dbReference>
<accession>A0AAV9VD61</accession>
<keyword evidence="3 5" id="KW-0853">WD repeat</keyword>
<dbReference type="AlphaFoldDB" id="A0AAV9VD61"/>
<protein>
    <recommendedName>
        <fullName evidence="11">Phospholipase A-2-activating protein</fullName>
    </recommendedName>
</protein>
<dbReference type="InterPro" id="IPR015943">
    <property type="entry name" value="WD40/YVTN_repeat-like_dom_sf"/>
</dbReference>
<dbReference type="Pfam" id="PF09070">
    <property type="entry name" value="PFU"/>
    <property type="match status" value="1"/>
</dbReference>
<dbReference type="GO" id="GO:0005634">
    <property type="term" value="C:nucleus"/>
    <property type="evidence" value="ECO:0007669"/>
    <property type="project" value="TreeGrafter"/>
</dbReference>
<dbReference type="SUPFAM" id="SSF50978">
    <property type="entry name" value="WD40 repeat-like"/>
    <property type="match status" value="1"/>
</dbReference>
<evidence type="ECO:0008006" key="11">
    <source>
        <dbReference type="Google" id="ProtNLM"/>
    </source>
</evidence>
<evidence type="ECO:0000256" key="1">
    <source>
        <dbReference type="ARBA" id="ARBA00004496"/>
    </source>
</evidence>
<dbReference type="InterPro" id="IPR013535">
    <property type="entry name" value="PUL_dom"/>
</dbReference>
<keyword evidence="10" id="KW-1185">Reference proteome</keyword>
<feature type="compositionally biased region" description="Polar residues" evidence="6">
    <location>
        <begin position="514"/>
        <end position="525"/>
    </location>
</feature>
<dbReference type="GO" id="GO:0043161">
    <property type="term" value="P:proteasome-mediated ubiquitin-dependent protein catabolic process"/>
    <property type="evidence" value="ECO:0007669"/>
    <property type="project" value="TreeGrafter"/>
</dbReference>
<feature type="compositionally biased region" description="Low complexity" evidence="6">
    <location>
        <begin position="55"/>
        <end position="101"/>
    </location>
</feature>
<dbReference type="Proteomes" id="UP001375240">
    <property type="component" value="Unassembled WGS sequence"/>
</dbReference>
<proteinExistence type="predicted"/>
<dbReference type="PROSITE" id="PS50082">
    <property type="entry name" value="WD_REPEATS_2"/>
    <property type="match status" value="1"/>
</dbReference>
<name>A0AAV9VD61_9PEZI</name>
<gene>
    <name evidence="9" type="ORF">TWF696_001042</name>
</gene>
<feature type="domain" description="PUL" evidence="8">
    <location>
        <begin position="557"/>
        <end position="833"/>
    </location>
</feature>
<evidence type="ECO:0000313" key="9">
    <source>
        <dbReference type="EMBL" id="KAK6359915.1"/>
    </source>
</evidence>
<dbReference type="PANTHER" id="PTHR19849">
    <property type="entry name" value="PHOSPHOLIPASE A-2-ACTIVATING PROTEIN"/>
    <property type="match status" value="1"/>
</dbReference>
<dbReference type="InterPro" id="IPR015155">
    <property type="entry name" value="PFU"/>
</dbReference>
<dbReference type="InterPro" id="IPR011989">
    <property type="entry name" value="ARM-like"/>
</dbReference>
<comment type="subcellular location">
    <subcellularLocation>
        <location evidence="1">Cytoplasm</location>
    </subcellularLocation>
</comment>
<evidence type="ECO:0000256" key="3">
    <source>
        <dbReference type="ARBA" id="ARBA00022574"/>
    </source>
</evidence>
<dbReference type="PROSITE" id="PS50294">
    <property type="entry name" value="WD_REPEATS_REGION"/>
    <property type="match status" value="1"/>
</dbReference>
<evidence type="ECO:0000259" key="8">
    <source>
        <dbReference type="PROSITE" id="PS51396"/>
    </source>
</evidence>
<dbReference type="Gene3D" id="3.10.20.870">
    <property type="entry name" value="PFU (PLAA family ubiquitin binding), C-terminal domain"/>
    <property type="match status" value="1"/>
</dbReference>
<evidence type="ECO:0000256" key="6">
    <source>
        <dbReference type="SAM" id="MobiDB-lite"/>
    </source>
</evidence>
<feature type="domain" description="PFU" evidence="7">
    <location>
        <begin position="426"/>
        <end position="521"/>
    </location>
</feature>
<dbReference type="PANTHER" id="PTHR19849:SF0">
    <property type="entry name" value="PHOSPHOLIPASE A-2-ACTIVATING PROTEIN"/>
    <property type="match status" value="1"/>
</dbReference>
<feature type="repeat" description="WD" evidence="5">
    <location>
        <begin position="13"/>
        <end position="44"/>
    </location>
</feature>
<evidence type="ECO:0000256" key="5">
    <source>
        <dbReference type="PROSITE-ProRule" id="PRU00221"/>
    </source>
</evidence>
<feature type="region of interest" description="Disordered" evidence="6">
    <location>
        <begin position="43"/>
        <end position="101"/>
    </location>
</feature>
<keyword evidence="2" id="KW-0963">Cytoplasm</keyword>
<reference evidence="9 10" key="1">
    <citation type="submission" date="2019-10" db="EMBL/GenBank/DDBJ databases">
        <authorList>
            <person name="Palmer J.M."/>
        </authorList>
    </citation>
    <scope>NUCLEOTIDE SEQUENCE [LARGE SCALE GENOMIC DNA]</scope>
    <source>
        <strain evidence="9 10">TWF696</strain>
    </source>
</reference>
<dbReference type="GO" id="GO:0043130">
    <property type="term" value="F:ubiquitin binding"/>
    <property type="evidence" value="ECO:0007669"/>
    <property type="project" value="TreeGrafter"/>
</dbReference>
<dbReference type="PROSITE" id="PS51394">
    <property type="entry name" value="PFU"/>
    <property type="match status" value="1"/>
</dbReference>
<dbReference type="CDD" id="cd00200">
    <property type="entry name" value="WD40"/>
    <property type="match status" value="1"/>
</dbReference>
<dbReference type="InterPro" id="IPR001680">
    <property type="entry name" value="WD40_rpt"/>
</dbReference>
<dbReference type="GO" id="GO:0010992">
    <property type="term" value="P:ubiquitin recycling"/>
    <property type="evidence" value="ECO:0007669"/>
    <property type="project" value="TreeGrafter"/>
</dbReference>
<evidence type="ECO:0000259" key="7">
    <source>
        <dbReference type="PROSITE" id="PS51394"/>
    </source>
</evidence>
<evidence type="ECO:0000256" key="2">
    <source>
        <dbReference type="ARBA" id="ARBA00022490"/>
    </source>
</evidence>
<organism evidence="9 10">
    <name type="scientific">Orbilia brochopaga</name>
    <dbReference type="NCBI Taxonomy" id="3140254"/>
    <lineage>
        <taxon>Eukaryota</taxon>
        <taxon>Fungi</taxon>
        <taxon>Dikarya</taxon>
        <taxon>Ascomycota</taxon>
        <taxon>Pezizomycotina</taxon>
        <taxon>Orbiliomycetes</taxon>
        <taxon>Orbiliales</taxon>
        <taxon>Orbiliaceae</taxon>
        <taxon>Orbilia</taxon>
    </lineage>
</organism>
<comment type="caution">
    <text evidence="9">The sequence shown here is derived from an EMBL/GenBank/DDBJ whole genome shotgun (WGS) entry which is preliminary data.</text>
</comment>
<dbReference type="Gene3D" id="2.130.10.10">
    <property type="entry name" value="YVTN repeat-like/Quinoprotein amine dehydrogenase"/>
    <property type="match status" value="2"/>
</dbReference>
<dbReference type="Pfam" id="PF00400">
    <property type="entry name" value="WD40"/>
    <property type="match status" value="6"/>
</dbReference>
<feature type="region of interest" description="Disordered" evidence="6">
    <location>
        <begin position="514"/>
        <end position="555"/>
    </location>
</feature>
<dbReference type="Gene3D" id="1.25.10.10">
    <property type="entry name" value="Leucine-rich Repeat Variant"/>
    <property type="match status" value="1"/>
</dbReference>
<dbReference type="SMART" id="SM00320">
    <property type="entry name" value="WD40"/>
    <property type="match status" value="6"/>
</dbReference>
<evidence type="ECO:0000313" key="10">
    <source>
        <dbReference type="Proteomes" id="UP001375240"/>
    </source>
</evidence>